<keyword evidence="1" id="KW-0472">Membrane</keyword>
<evidence type="ECO:0000313" key="2">
    <source>
        <dbReference type="EMBL" id="EEG95345.1"/>
    </source>
</evidence>
<reference evidence="2 3" key="2">
    <citation type="submission" date="2009-03" db="EMBL/GenBank/DDBJ databases">
        <title>Draft genome sequence of Roseburia inulinivorans (DSM 16841).</title>
        <authorList>
            <person name="Sudarsanam P."/>
            <person name="Ley R."/>
            <person name="Guruge J."/>
            <person name="Turnbaugh P.J."/>
            <person name="Mahowald M."/>
            <person name="Liep D."/>
            <person name="Gordon J."/>
        </authorList>
    </citation>
    <scope>NUCLEOTIDE SEQUENCE [LARGE SCALE GENOMIC DNA]</scope>
    <source>
        <strain evidence="2 3">DSM 16841</strain>
    </source>
</reference>
<dbReference type="EMBL" id="ACFY01000034">
    <property type="protein sequence ID" value="EEG95345.1"/>
    <property type="molecule type" value="Genomic_DNA"/>
</dbReference>
<proteinExistence type="predicted"/>
<comment type="caution">
    <text evidence="2">The sequence shown here is derived from an EMBL/GenBank/DDBJ whole genome shotgun (WGS) entry which is preliminary data.</text>
</comment>
<keyword evidence="1" id="KW-0812">Transmembrane</keyword>
<gene>
    <name evidence="2" type="ORF">ROSEINA2194_00789</name>
</gene>
<evidence type="ECO:0000256" key="1">
    <source>
        <dbReference type="SAM" id="Phobius"/>
    </source>
</evidence>
<feature type="transmembrane region" description="Helical" evidence="1">
    <location>
        <begin position="25"/>
        <end position="46"/>
    </location>
</feature>
<dbReference type="Proteomes" id="UP000003561">
    <property type="component" value="Unassembled WGS sequence"/>
</dbReference>
<organism evidence="2 3">
    <name type="scientific">Roseburia inulinivorans DSM 16841</name>
    <dbReference type="NCBI Taxonomy" id="622312"/>
    <lineage>
        <taxon>Bacteria</taxon>
        <taxon>Bacillati</taxon>
        <taxon>Bacillota</taxon>
        <taxon>Clostridia</taxon>
        <taxon>Lachnospirales</taxon>
        <taxon>Lachnospiraceae</taxon>
        <taxon>Roseburia</taxon>
    </lineage>
</organism>
<dbReference type="AlphaFoldDB" id="C0FPY6"/>
<keyword evidence="1" id="KW-1133">Transmembrane helix</keyword>
<name>C0FPY6_9FIRM</name>
<accession>C0FPY6</accession>
<sequence length="53" mass="6160">MRHLICHIKYLLLFIVSFITKKEPYILIICTINVQISGSITAILSLHKIHQQI</sequence>
<protein>
    <submittedName>
        <fullName evidence="2">Uncharacterized protein</fullName>
    </submittedName>
</protein>
<reference evidence="2 3" key="1">
    <citation type="submission" date="2009-02" db="EMBL/GenBank/DDBJ databases">
        <authorList>
            <person name="Fulton L."/>
            <person name="Clifton S."/>
            <person name="Fulton B."/>
            <person name="Xu J."/>
            <person name="Minx P."/>
            <person name="Pepin K.H."/>
            <person name="Johnson M."/>
            <person name="Bhonagiri V."/>
            <person name="Nash W.E."/>
            <person name="Mardis E.R."/>
            <person name="Wilson R.K."/>
        </authorList>
    </citation>
    <scope>NUCLEOTIDE SEQUENCE [LARGE SCALE GENOMIC DNA]</scope>
    <source>
        <strain evidence="2 3">DSM 16841</strain>
    </source>
</reference>
<evidence type="ECO:0000313" key="3">
    <source>
        <dbReference type="Proteomes" id="UP000003561"/>
    </source>
</evidence>